<feature type="compositionally biased region" description="Pro residues" evidence="1">
    <location>
        <begin position="39"/>
        <end position="48"/>
    </location>
</feature>
<organism evidence="2 3">
    <name type="scientific">Urochloa decumbens</name>
    <dbReference type="NCBI Taxonomy" id="240449"/>
    <lineage>
        <taxon>Eukaryota</taxon>
        <taxon>Viridiplantae</taxon>
        <taxon>Streptophyta</taxon>
        <taxon>Embryophyta</taxon>
        <taxon>Tracheophyta</taxon>
        <taxon>Spermatophyta</taxon>
        <taxon>Magnoliopsida</taxon>
        <taxon>Liliopsida</taxon>
        <taxon>Poales</taxon>
        <taxon>Poaceae</taxon>
        <taxon>PACMAD clade</taxon>
        <taxon>Panicoideae</taxon>
        <taxon>Panicodae</taxon>
        <taxon>Paniceae</taxon>
        <taxon>Melinidinae</taxon>
        <taxon>Urochloa</taxon>
    </lineage>
</organism>
<evidence type="ECO:0000313" key="2">
    <source>
        <dbReference type="EMBL" id="CAL4976843.1"/>
    </source>
</evidence>
<feature type="compositionally biased region" description="Basic and acidic residues" evidence="1">
    <location>
        <begin position="104"/>
        <end position="115"/>
    </location>
</feature>
<sequence>MAPLAVVVRNDDEAASLLDDGGGGGCPVLLAGVSRRRPPPPPSPPPPIHGKQAARNAVMRCIRSPLAAVLWMTSTCKRADDAISPSDNKQPISKNTVATGAAVAERRREAARRTSLEQLLRMEGAPPPPSPSPSRPDRKSKPAADTTAPSHKVSSTCAVAVKEKRKREPPLSPYNKIHSSTVAVVSGDERRHAAAAVPDAVKLDADGGGRRTNAERLVVVLASLRACSRSPGMPKGSDGKVAAAGKAELFYYRPIPMGRRCRVQHLEESPYNYK</sequence>
<protein>
    <submittedName>
        <fullName evidence="2">Uncharacterized protein</fullName>
    </submittedName>
</protein>
<feature type="compositionally biased region" description="Polar residues" evidence="1">
    <location>
        <begin position="147"/>
        <end position="157"/>
    </location>
</feature>
<evidence type="ECO:0000313" key="3">
    <source>
        <dbReference type="Proteomes" id="UP001497457"/>
    </source>
</evidence>
<feature type="compositionally biased region" description="Polar residues" evidence="1">
    <location>
        <begin position="85"/>
        <end position="98"/>
    </location>
</feature>
<dbReference type="EMBL" id="OZ075130">
    <property type="protein sequence ID" value="CAL4976843.1"/>
    <property type="molecule type" value="Genomic_DNA"/>
</dbReference>
<reference evidence="2 3" key="2">
    <citation type="submission" date="2024-10" db="EMBL/GenBank/DDBJ databases">
        <authorList>
            <person name="Ryan C."/>
        </authorList>
    </citation>
    <scope>NUCLEOTIDE SEQUENCE [LARGE SCALE GENOMIC DNA]</scope>
</reference>
<feature type="compositionally biased region" description="Pro residues" evidence="1">
    <location>
        <begin position="125"/>
        <end position="134"/>
    </location>
</feature>
<gene>
    <name evidence="2" type="ORF">URODEC1_LOCUS53836</name>
</gene>
<reference evidence="3" key="1">
    <citation type="submission" date="2024-06" db="EMBL/GenBank/DDBJ databases">
        <authorList>
            <person name="Ryan C."/>
        </authorList>
    </citation>
    <scope>NUCLEOTIDE SEQUENCE [LARGE SCALE GENOMIC DNA]</scope>
</reference>
<accession>A0ABC9AGI1</accession>
<keyword evidence="3" id="KW-1185">Reference proteome</keyword>
<feature type="region of interest" description="Disordered" evidence="1">
    <location>
        <begin position="33"/>
        <end position="54"/>
    </location>
</feature>
<evidence type="ECO:0000256" key="1">
    <source>
        <dbReference type="SAM" id="MobiDB-lite"/>
    </source>
</evidence>
<feature type="region of interest" description="Disordered" evidence="1">
    <location>
        <begin position="82"/>
        <end position="175"/>
    </location>
</feature>
<dbReference type="Proteomes" id="UP001497457">
    <property type="component" value="Chromosome 20rd"/>
</dbReference>
<proteinExistence type="predicted"/>
<name>A0ABC9AGI1_9POAL</name>
<dbReference type="AlphaFoldDB" id="A0ABC9AGI1"/>